<dbReference type="SUPFAM" id="SSF51905">
    <property type="entry name" value="FAD/NAD(P)-binding domain"/>
    <property type="match status" value="1"/>
</dbReference>
<name>A0A8H4KNX9_9HYPO</name>
<comment type="caution">
    <text evidence="2">The sequence shown here is derived from an EMBL/GenBank/DDBJ whole genome shotgun (WGS) entry which is preliminary data.</text>
</comment>
<proteinExistence type="predicted"/>
<keyword evidence="3" id="KW-1185">Reference proteome</keyword>
<feature type="signal peptide" evidence="1">
    <location>
        <begin position="1"/>
        <end position="19"/>
    </location>
</feature>
<sequence>MKHSPIHWLTAVLPIAACADQFRADSYAAKDVITRDVAVIGGGNSGTYGAIRLKDLGQSVVVIEKQALLGGHIDTYTDPASGTKIDFGVQTWFNYTVVRDFFARFKIPLSLYELTAGTPIYADFKTGKKYSDFKPSLAFDAYASQLAKYPYLGNSYDLPNPVPEDLLLPFGEFLAKYDLGDIAWTIWANSWGAGDALKQPTIYMLKAIDLEFLNTLVEGGVTSARRDNQEIFDKALKELGPNGLVSSTVIAAQRPTKEGNTKTKLVVKTPTGNKLVIVSKILISAPPTIENLGPLGLDKTEKSLFGQFTSSSFYCHLISDTGLPTGYSFQNVLPTSKATYSIPSLPGLYNINPTAVKGIYSVWYGGTKPLSQDDVKKDITATVKRLRKTAKGSTDGKVSFIDFSSHTPFQLAVPSDAIADGFYRELSALQGHRNTWYTGSAFVGNHAALLWNFTETLLPKVIGK</sequence>
<protein>
    <submittedName>
        <fullName evidence="2">Beta-cyclopiazonate dehydrogenase</fullName>
    </submittedName>
</protein>
<dbReference type="InterPro" id="IPR036188">
    <property type="entry name" value="FAD/NAD-bd_sf"/>
</dbReference>
<reference evidence="2" key="1">
    <citation type="submission" date="2020-01" db="EMBL/GenBank/DDBJ databases">
        <title>Identification and distribution of gene clusters putatively required for synthesis of sphingolipid metabolism inhibitors in phylogenetically diverse species of the filamentous fungus Fusarium.</title>
        <authorList>
            <person name="Kim H.-S."/>
            <person name="Busman M."/>
            <person name="Brown D.W."/>
            <person name="Divon H."/>
            <person name="Uhlig S."/>
            <person name="Proctor R.H."/>
        </authorList>
    </citation>
    <scope>NUCLEOTIDE SEQUENCE</scope>
    <source>
        <strain evidence="2">NRRL 53441</strain>
    </source>
</reference>
<dbReference type="EMBL" id="JAADJG010000118">
    <property type="protein sequence ID" value="KAF4454627.1"/>
    <property type="molecule type" value="Genomic_DNA"/>
</dbReference>
<dbReference type="Pfam" id="PF13450">
    <property type="entry name" value="NAD_binding_8"/>
    <property type="match status" value="1"/>
</dbReference>
<evidence type="ECO:0000313" key="2">
    <source>
        <dbReference type="EMBL" id="KAF4454627.1"/>
    </source>
</evidence>
<feature type="chain" id="PRO_5034603938" evidence="1">
    <location>
        <begin position="20"/>
        <end position="464"/>
    </location>
</feature>
<organism evidence="2 3">
    <name type="scientific">Fusarium austroafricanum</name>
    <dbReference type="NCBI Taxonomy" id="2364996"/>
    <lineage>
        <taxon>Eukaryota</taxon>
        <taxon>Fungi</taxon>
        <taxon>Dikarya</taxon>
        <taxon>Ascomycota</taxon>
        <taxon>Pezizomycotina</taxon>
        <taxon>Sordariomycetes</taxon>
        <taxon>Hypocreomycetidae</taxon>
        <taxon>Hypocreales</taxon>
        <taxon>Nectriaceae</taxon>
        <taxon>Fusarium</taxon>
        <taxon>Fusarium concolor species complex</taxon>
    </lineage>
</organism>
<dbReference type="Gene3D" id="3.30.70.1990">
    <property type="match status" value="1"/>
</dbReference>
<dbReference type="Gene3D" id="1.10.405.20">
    <property type="match status" value="1"/>
</dbReference>
<keyword evidence="1" id="KW-0732">Signal</keyword>
<gene>
    <name evidence="2" type="ORF">F53441_2861</name>
</gene>
<dbReference type="AlphaFoldDB" id="A0A8H4KNX9"/>
<evidence type="ECO:0000313" key="3">
    <source>
        <dbReference type="Proteomes" id="UP000605986"/>
    </source>
</evidence>
<dbReference type="OrthoDB" id="68575at2759"/>
<accession>A0A8H4KNX9</accession>
<evidence type="ECO:0000256" key="1">
    <source>
        <dbReference type="SAM" id="SignalP"/>
    </source>
</evidence>
<dbReference type="Proteomes" id="UP000605986">
    <property type="component" value="Unassembled WGS sequence"/>
</dbReference>
<dbReference type="Gene3D" id="3.50.50.60">
    <property type="entry name" value="FAD/NAD(P)-binding domain"/>
    <property type="match status" value="1"/>
</dbReference>